<dbReference type="EMBL" id="PGOL01000328">
    <property type="protein sequence ID" value="PKI72339.1"/>
    <property type="molecule type" value="Genomic_DNA"/>
</dbReference>
<keyword evidence="2" id="KW-1185">Reference proteome</keyword>
<organism evidence="1 2">
    <name type="scientific">Punica granatum</name>
    <name type="common">Pomegranate</name>
    <dbReference type="NCBI Taxonomy" id="22663"/>
    <lineage>
        <taxon>Eukaryota</taxon>
        <taxon>Viridiplantae</taxon>
        <taxon>Streptophyta</taxon>
        <taxon>Embryophyta</taxon>
        <taxon>Tracheophyta</taxon>
        <taxon>Spermatophyta</taxon>
        <taxon>Magnoliopsida</taxon>
        <taxon>eudicotyledons</taxon>
        <taxon>Gunneridae</taxon>
        <taxon>Pentapetalae</taxon>
        <taxon>rosids</taxon>
        <taxon>malvids</taxon>
        <taxon>Myrtales</taxon>
        <taxon>Lythraceae</taxon>
        <taxon>Punica</taxon>
    </lineage>
</organism>
<protein>
    <submittedName>
        <fullName evidence="1">Uncharacterized protein</fullName>
    </submittedName>
</protein>
<evidence type="ECO:0000313" key="1">
    <source>
        <dbReference type="EMBL" id="PKI72339.1"/>
    </source>
</evidence>
<dbReference type="Proteomes" id="UP000233551">
    <property type="component" value="Unassembled WGS sequence"/>
</dbReference>
<reference evidence="1 2" key="1">
    <citation type="submission" date="2017-11" db="EMBL/GenBank/DDBJ databases">
        <title>De-novo sequencing of pomegranate (Punica granatum L.) genome.</title>
        <authorList>
            <person name="Akparov Z."/>
            <person name="Amiraslanov A."/>
            <person name="Hajiyeva S."/>
            <person name="Abbasov M."/>
            <person name="Kaur K."/>
            <person name="Hamwieh A."/>
            <person name="Solovyev V."/>
            <person name="Salamov A."/>
            <person name="Braich B."/>
            <person name="Kosarev P."/>
            <person name="Mahmoud A."/>
            <person name="Hajiyev E."/>
            <person name="Babayeva S."/>
            <person name="Izzatullayeva V."/>
            <person name="Mammadov A."/>
            <person name="Mammadov A."/>
            <person name="Sharifova S."/>
            <person name="Ojaghi J."/>
            <person name="Eynullazada K."/>
            <person name="Bayramov B."/>
            <person name="Abdulazimova A."/>
            <person name="Shahmuradov I."/>
        </authorList>
    </citation>
    <scope>NUCLEOTIDE SEQUENCE [LARGE SCALE GENOMIC DNA]</scope>
    <source>
        <strain evidence="2">cv. AG2017</strain>
        <tissue evidence="1">Leaf</tissue>
    </source>
</reference>
<accession>A0A2I0KV55</accession>
<proteinExistence type="predicted"/>
<comment type="caution">
    <text evidence="1">The sequence shown here is derived from an EMBL/GenBank/DDBJ whole genome shotgun (WGS) entry which is preliminary data.</text>
</comment>
<dbReference type="AlphaFoldDB" id="A0A2I0KV55"/>
<sequence>MARDRHSPIASHRDCWTSTLRFAFRGSNGGGAFVHGVRGSQPTGDTLRDRSAVRGRVYLLAEIWFEMLTATGPALVGLSPQQLLEMESSVPDSAFCTIPLRVPNTLQFKPF</sequence>
<evidence type="ECO:0000313" key="2">
    <source>
        <dbReference type="Proteomes" id="UP000233551"/>
    </source>
</evidence>
<name>A0A2I0KV55_PUNGR</name>
<gene>
    <name evidence="1" type="ORF">CRG98_007209</name>
</gene>